<evidence type="ECO:0000256" key="1">
    <source>
        <dbReference type="SAM" id="Phobius"/>
    </source>
</evidence>
<keyword evidence="1" id="KW-1133">Transmembrane helix</keyword>
<dbReference type="AlphaFoldDB" id="A0A7Z7IMS5"/>
<accession>A0A7Z7IMS5</accession>
<protein>
    <submittedName>
        <fullName evidence="2">Uncharacterized protein</fullName>
    </submittedName>
</protein>
<reference evidence="2 3" key="1">
    <citation type="submission" date="2017-10" db="EMBL/GenBank/DDBJ databases">
        <authorList>
            <consortium name="Urmite Genomes"/>
        </authorList>
    </citation>
    <scope>NUCLEOTIDE SEQUENCE [LARGE SCALE GENOMIC DNA]</scope>
    <source>
        <strain evidence="2 3">FB-527</strain>
    </source>
</reference>
<evidence type="ECO:0000313" key="3">
    <source>
        <dbReference type="Proteomes" id="UP000554965"/>
    </source>
</evidence>
<dbReference type="EMBL" id="OCTY01000002">
    <property type="protein sequence ID" value="SOJ55231.1"/>
    <property type="molecule type" value="Genomic_DNA"/>
</dbReference>
<gene>
    <name evidence="2" type="ORF">MSIMFB_02720</name>
</gene>
<feature type="transmembrane region" description="Helical" evidence="1">
    <location>
        <begin position="25"/>
        <end position="47"/>
    </location>
</feature>
<comment type="caution">
    <text evidence="2">The sequence shown here is derived from an EMBL/GenBank/DDBJ whole genome shotgun (WGS) entry which is preliminary data.</text>
</comment>
<sequence length="55" mass="5836">MESRVALNPDFRGELLHGLSDASSAVFLVAGVLMAARWISAVILATATKARTGRH</sequence>
<name>A0A7Z7IMS5_9MYCO</name>
<organism evidence="2 3">
    <name type="scientific">Mycobacterium simulans</name>
    <dbReference type="NCBI Taxonomy" id="627089"/>
    <lineage>
        <taxon>Bacteria</taxon>
        <taxon>Bacillati</taxon>
        <taxon>Actinomycetota</taxon>
        <taxon>Actinomycetes</taxon>
        <taxon>Mycobacteriales</taxon>
        <taxon>Mycobacteriaceae</taxon>
        <taxon>Mycobacterium</taxon>
    </lineage>
</organism>
<keyword evidence="1" id="KW-0812">Transmembrane</keyword>
<proteinExistence type="predicted"/>
<keyword evidence="3" id="KW-1185">Reference proteome</keyword>
<keyword evidence="1" id="KW-0472">Membrane</keyword>
<dbReference type="Proteomes" id="UP000554965">
    <property type="component" value="Unassembled WGS sequence"/>
</dbReference>
<evidence type="ECO:0000313" key="2">
    <source>
        <dbReference type="EMBL" id="SOJ55231.1"/>
    </source>
</evidence>